<reference evidence="1 2" key="1">
    <citation type="journal article" date="2023" name="G3 (Bethesda)">
        <title>A chromosome-length genome assembly and annotation of blackberry (Rubus argutus, cv. 'Hillquist').</title>
        <authorList>
            <person name="Bruna T."/>
            <person name="Aryal R."/>
            <person name="Dudchenko O."/>
            <person name="Sargent D.J."/>
            <person name="Mead D."/>
            <person name="Buti M."/>
            <person name="Cavallini A."/>
            <person name="Hytonen T."/>
            <person name="Andres J."/>
            <person name="Pham M."/>
            <person name="Weisz D."/>
            <person name="Mascagni F."/>
            <person name="Usai G."/>
            <person name="Natali L."/>
            <person name="Bassil N."/>
            <person name="Fernandez G.E."/>
            <person name="Lomsadze A."/>
            <person name="Armour M."/>
            <person name="Olukolu B."/>
            <person name="Poorten T."/>
            <person name="Britton C."/>
            <person name="Davik J."/>
            <person name="Ashrafi H."/>
            <person name="Aiden E.L."/>
            <person name="Borodovsky M."/>
            <person name="Worthington M."/>
        </authorList>
    </citation>
    <scope>NUCLEOTIDE SEQUENCE [LARGE SCALE GENOMIC DNA]</scope>
    <source>
        <strain evidence="1">PI 553951</strain>
    </source>
</reference>
<evidence type="ECO:0000313" key="2">
    <source>
        <dbReference type="Proteomes" id="UP001457282"/>
    </source>
</evidence>
<gene>
    <name evidence="1" type="ORF">M0R45_006438</name>
</gene>
<proteinExistence type="predicted"/>
<keyword evidence="2" id="KW-1185">Reference proteome</keyword>
<dbReference type="Proteomes" id="UP001457282">
    <property type="component" value="Unassembled WGS sequence"/>
</dbReference>
<organism evidence="1 2">
    <name type="scientific">Rubus argutus</name>
    <name type="common">Southern blackberry</name>
    <dbReference type="NCBI Taxonomy" id="59490"/>
    <lineage>
        <taxon>Eukaryota</taxon>
        <taxon>Viridiplantae</taxon>
        <taxon>Streptophyta</taxon>
        <taxon>Embryophyta</taxon>
        <taxon>Tracheophyta</taxon>
        <taxon>Spermatophyta</taxon>
        <taxon>Magnoliopsida</taxon>
        <taxon>eudicotyledons</taxon>
        <taxon>Gunneridae</taxon>
        <taxon>Pentapetalae</taxon>
        <taxon>rosids</taxon>
        <taxon>fabids</taxon>
        <taxon>Rosales</taxon>
        <taxon>Rosaceae</taxon>
        <taxon>Rosoideae</taxon>
        <taxon>Rosoideae incertae sedis</taxon>
        <taxon>Rubus</taxon>
    </lineage>
</organism>
<name>A0AAW1YQK2_RUBAR</name>
<dbReference type="AlphaFoldDB" id="A0AAW1YQK2"/>
<comment type="caution">
    <text evidence="1">The sequence shown here is derived from an EMBL/GenBank/DDBJ whole genome shotgun (WGS) entry which is preliminary data.</text>
</comment>
<accession>A0AAW1YQK2</accession>
<dbReference type="EMBL" id="JBEDUW010000001">
    <property type="protein sequence ID" value="KAK9950975.1"/>
    <property type="molecule type" value="Genomic_DNA"/>
</dbReference>
<protein>
    <submittedName>
        <fullName evidence="1">Uncharacterized protein</fullName>
    </submittedName>
</protein>
<sequence>MVSESKIVLNPNGRACLDVKARNSGGRSDALVAVSSMVLAVVVERGLREQEEKDEEMNKVMRFVERRRRKNRFFEE</sequence>
<evidence type="ECO:0000313" key="1">
    <source>
        <dbReference type="EMBL" id="KAK9950975.1"/>
    </source>
</evidence>